<name>A0A2S9XYU2_9BACT</name>
<evidence type="ECO:0000313" key="1">
    <source>
        <dbReference type="EMBL" id="PRP97910.1"/>
    </source>
</evidence>
<keyword evidence="2" id="KW-1185">Reference proteome</keyword>
<organism evidence="1 2">
    <name type="scientific">Enhygromyxa salina</name>
    <dbReference type="NCBI Taxonomy" id="215803"/>
    <lineage>
        <taxon>Bacteria</taxon>
        <taxon>Pseudomonadati</taxon>
        <taxon>Myxococcota</taxon>
        <taxon>Polyangia</taxon>
        <taxon>Nannocystales</taxon>
        <taxon>Nannocystaceae</taxon>
        <taxon>Enhygromyxa</taxon>
    </lineage>
</organism>
<evidence type="ECO:0000313" key="2">
    <source>
        <dbReference type="Proteomes" id="UP000237968"/>
    </source>
</evidence>
<dbReference type="OrthoDB" id="5525836at2"/>
<sequence>MAAPPLKGITRIKAPGCEVHWDDTYSPIFFANTVGVVNMEVMEQWYAVRNPAYARAMSLGQKAMLVSDVSNMTPPDAVMRKELALLGEKEDEAFRGVVLGQVFIMSNPVLRGVVTALQWISPNALVPTVTAASLKDAARQVERHYTRAGLPMPPYPDNYAFEKITL</sequence>
<dbReference type="RefSeq" id="WP_146155747.1">
    <property type="nucleotide sequence ID" value="NZ_PVNK01000148.1"/>
</dbReference>
<dbReference type="EMBL" id="PVNK01000148">
    <property type="protein sequence ID" value="PRP97910.1"/>
    <property type="molecule type" value="Genomic_DNA"/>
</dbReference>
<accession>A0A2S9XYU2</accession>
<dbReference type="Proteomes" id="UP000237968">
    <property type="component" value="Unassembled WGS sequence"/>
</dbReference>
<comment type="caution">
    <text evidence="1">The sequence shown here is derived from an EMBL/GenBank/DDBJ whole genome shotgun (WGS) entry which is preliminary data.</text>
</comment>
<gene>
    <name evidence="1" type="ORF">ENSA5_31440</name>
</gene>
<proteinExistence type="predicted"/>
<dbReference type="AlphaFoldDB" id="A0A2S9XYU2"/>
<protein>
    <submittedName>
        <fullName evidence="1">Uncharacterized protein</fullName>
    </submittedName>
</protein>
<reference evidence="1 2" key="1">
    <citation type="submission" date="2018-03" db="EMBL/GenBank/DDBJ databases">
        <title>Draft Genome Sequences of the Obligatory Marine Myxobacteria Enhygromyxa salina SWB005.</title>
        <authorList>
            <person name="Poehlein A."/>
            <person name="Moghaddam J.A."/>
            <person name="Harms H."/>
            <person name="Alanjari M."/>
            <person name="Koenig G.M."/>
            <person name="Daniel R."/>
            <person name="Schaeberle T.F."/>
        </authorList>
    </citation>
    <scope>NUCLEOTIDE SEQUENCE [LARGE SCALE GENOMIC DNA]</scope>
    <source>
        <strain evidence="1 2">SWB005</strain>
    </source>
</reference>